<dbReference type="AlphaFoldDB" id="A0ABD3MN95"/>
<evidence type="ECO:0008006" key="4">
    <source>
        <dbReference type="Google" id="ProtNLM"/>
    </source>
</evidence>
<evidence type="ECO:0000313" key="3">
    <source>
        <dbReference type="Proteomes" id="UP001530315"/>
    </source>
</evidence>
<comment type="caution">
    <text evidence="2">The sequence shown here is derived from an EMBL/GenBank/DDBJ whole genome shotgun (WGS) entry which is preliminary data.</text>
</comment>
<gene>
    <name evidence="2" type="ORF">ACHAW5_003469</name>
</gene>
<proteinExistence type="predicted"/>
<keyword evidence="3" id="KW-1185">Reference proteome</keyword>
<evidence type="ECO:0000313" key="2">
    <source>
        <dbReference type="EMBL" id="KAL3764333.1"/>
    </source>
</evidence>
<dbReference type="Gene3D" id="3.40.50.11350">
    <property type="match status" value="1"/>
</dbReference>
<protein>
    <recommendedName>
        <fullName evidence="4">O-fucosyltransferase family protein</fullName>
    </recommendedName>
</protein>
<reference evidence="2 3" key="1">
    <citation type="submission" date="2024-10" db="EMBL/GenBank/DDBJ databases">
        <title>Updated reference genomes for cyclostephanoid diatoms.</title>
        <authorList>
            <person name="Roberts W.R."/>
            <person name="Alverson A.J."/>
        </authorList>
    </citation>
    <scope>NUCLEOTIDE SEQUENCE [LARGE SCALE GENOMIC DNA]</scope>
    <source>
        <strain evidence="2 3">AJA276-08</strain>
    </source>
</reference>
<name>A0ABD3MN95_9STRA</name>
<evidence type="ECO:0000256" key="1">
    <source>
        <dbReference type="SAM" id="MobiDB-lite"/>
    </source>
</evidence>
<sequence>MDELLLLATAFIAAAVIALTLQLKTNSVVQSNPKYNYASISSTPSKPRPTRQRRRLPRIHLGPDPWLGQFEGFEDPHTTDAKTDVAPMSFTDYMTSAPTKPLKVCDRKAPIDHENDMEMVRKYGSCTLLSNPPEETNILLLEGVNTYGRTGNNLVSILHSLQYAKDNSYVVAIRYRSWPIHVITAMWMAVQDDIGVWRKFVEQSLCVRILAEEDDLDRYKHVKIMDGRELFMYQSKEKIRDKIEYLGHILRTLYRSYNNGIGFTIERLPVQNMCSVLDAIFGSEQGSAAYSVVHSRSLEGEPGMRLLGRIAHDSGCDPTAALDMEPDYVKAILEPLGMLKHPILFITDNQRPEILEKLLEDPDIGPNIHLIPSDASWIGGDITAALMADVFIGNPASTFSGFIAKSRLALGYETTYMFRKKDKDGKWVDACSSICIFDKRIMHAMS</sequence>
<dbReference type="EMBL" id="JALLAZ020001778">
    <property type="protein sequence ID" value="KAL3764333.1"/>
    <property type="molecule type" value="Genomic_DNA"/>
</dbReference>
<organism evidence="2 3">
    <name type="scientific">Stephanodiscus triporus</name>
    <dbReference type="NCBI Taxonomy" id="2934178"/>
    <lineage>
        <taxon>Eukaryota</taxon>
        <taxon>Sar</taxon>
        <taxon>Stramenopiles</taxon>
        <taxon>Ochrophyta</taxon>
        <taxon>Bacillariophyta</taxon>
        <taxon>Coscinodiscophyceae</taxon>
        <taxon>Thalassiosirophycidae</taxon>
        <taxon>Stephanodiscales</taxon>
        <taxon>Stephanodiscaceae</taxon>
        <taxon>Stephanodiscus</taxon>
    </lineage>
</organism>
<feature type="region of interest" description="Disordered" evidence="1">
    <location>
        <begin position="36"/>
        <end position="56"/>
    </location>
</feature>
<dbReference type="Proteomes" id="UP001530315">
    <property type="component" value="Unassembled WGS sequence"/>
</dbReference>
<accession>A0ABD3MN95</accession>